<evidence type="ECO:0000313" key="2">
    <source>
        <dbReference type="EMBL" id="OGG55307.1"/>
    </source>
</evidence>
<comment type="caution">
    <text evidence="2">The sequence shown here is derived from an EMBL/GenBank/DDBJ whole genome shotgun (WGS) entry which is preliminary data.</text>
</comment>
<proteinExistence type="predicted"/>
<protein>
    <submittedName>
        <fullName evidence="2">Uncharacterized protein</fullName>
    </submittedName>
</protein>
<dbReference type="EMBL" id="MFLC01000005">
    <property type="protein sequence ID" value="OGG55307.1"/>
    <property type="molecule type" value="Genomic_DNA"/>
</dbReference>
<name>A0A1F6D1S2_9BACT</name>
<gene>
    <name evidence="2" type="ORF">A3D62_01650</name>
</gene>
<evidence type="ECO:0000313" key="3">
    <source>
        <dbReference type="Proteomes" id="UP000177659"/>
    </source>
</evidence>
<reference evidence="2 3" key="1">
    <citation type="journal article" date="2016" name="Nat. Commun.">
        <title>Thousands of microbial genomes shed light on interconnected biogeochemical processes in an aquifer system.</title>
        <authorList>
            <person name="Anantharaman K."/>
            <person name="Brown C.T."/>
            <person name="Hug L.A."/>
            <person name="Sharon I."/>
            <person name="Castelle C.J."/>
            <person name="Probst A.J."/>
            <person name="Thomas B.C."/>
            <person name="Singh A."/>
            <person name="Wilkins M.J."/>
            <person name="Karaoz U."/>
            <person name="Brodie E.L."/>
            <person name="Williams K.H."/>
            <person name="Hubbard S.S."/>
            <person name="Banfield J.F."/>
        </authorList>
    </citation>
    <scope>NUCLEOTIDE SEQUENCE [LARGE SCALE GENOMIC DNA]</scope>
</reference>
<dbReference type="AlphaFoldDB" id="A0A1F6D1S2"/>
<dbReference type="Proteomes" id="UP000177659">
    <property type="component" value="Unassembled WGS sequence"/>
</dbReference>
<evidence type="ECO:0000256" key="1">
    <source>
        <dbReference type="SAM" id="MobiDB-lite"/>
    </source>
</evidence>
<feature type="compositionally biased region" description="Basic and acidic residues" evidence="1">
    <location>
        <begin position="89"/>
        <end position="105"/>
    </location>
</feature>
<organism evidence="2 3">
    <name type="scientific">Candidatus Kaiserbacteria bacterium RIFCSPHIGHO2_02_FULL_49_11</name>
    <dbReference type="NCBI Taxonomy" id="1798489"/>
    <lineage>
        <taxon>Bacteria</taxon>
        <taxon>Candidatus Kaiseribacteriota</taxon>
    </lineage>
</organism>
<accession>A0A1F6D1S2</accession>
<feature type="region of interest" description="Disordered" evidence="1">
    <location>
        <begin position="79"/>
        <end position="130"/>
    </location>
</feature>
<sequence>MVSILTIYRNWKGIVMPGMSSEELIGNILKSGMSPERWSMPALRIAANILGRPDVTGKEKLVVFVTNNLGALRRHCEPKDVQANWPPQHLRDEPKKTRVKVDGKKGGIPNSRDYEAGPRSAASEQKPVGLGDARRRLQLATAALDQIPTSLGSWVEEIHTS</sequence>